<proteinExistence type="predicted"/>
<gene>
    <name evidence="1" type="ORF">KIPB_015360</name>
</gene>
<dbReference type="EMBL" id="BDIP01008548">
    <property type="protein sequence ID" value="GIQ91900.1"/>
    <property type="molecule type" value="Genomic_DNA"/>
</dbReference>
<accession>A0A9K3DCS4</accession>
<keyword evidence="2" id="KW-1185">Reference proteome</keyword>
<dbReference type="Proteomes" id="UP000265618">
    <property type="component" value="Unassembled WGS sequence"/>
</dbReference>
<sequence>LRNRLKWDLYNHHHHTLGYNRAKGYMYGYVDNQDGFVYGIYTDLKMWADYDPIKGSLSLSLCL</sequence>
<evidence type="ECO:0000313" key="2">
    <source>
        <dbReference type="Proteomes" id="UP000265618"/>
    </source>
</evidence>
<protein>
    <submittedName>
        <fullName evidence="1">Uncharacterized protein</fullName>
    </submittedName>
</protein>
<comment type="caution">
    <text evidence="1">The sequence shown here is derived from an EMBL/GenBank/DDBJ whole genome shotgun (WGS) entry which is preliminary data.</text>
</comment>
<reference evidence="1 2" key="1">
    <citation type="journal article" date="2018" name="PLoS ONE">
        <title>The draft genome of Kipferlia bialata reveals reductive genome evolution in fornicate parasites.</title>
        <authorList>
            <person name="Tanifuji G."/>
            <person name="Takabayashi S."/>
            <person name="Kume K."/>
            <person name="Takagi M."/>
            <person name="Nakayama T."/>
            <person name="Kamikawa R."/>
            <person name="Inagaki Y."/>
            <person name="Hashimoto T."/>
        </authorList>
    </citation>
    <scope>NUCLEOTIDE SEQUENCE [LARGE SCALE GENOMIC DNA]</scope>
    <source>
        <strain evidence="1">NY0173</strain>
    </source>
</reference>
<organism evidence="1 2">
    <name type="scientific">Kipferlia bialata</name>
    <dbReference type="NCBI Taxonomy" id="797122"/>
    <lineage>
        <taxon>Eukaryota</taxon>
        <taxon>Metamonada</taxon>
        <taxon>Carpediemonas-like organisms</taxon>
        <taxon>Kipferlia</taxon>
    </lineage>
</organism>
<evidence type="ECO:0000313" key="1">
    <source>
        <dbReference type="EMBL" id="GIQ91900.1"/>
    </source>
</evidence>
<name>A0A9K3DCS4_9EUKA</name>
<feature type="non-terminal residue" evidence="1">
    <location>
        <position position="1"/>
    </location>
</feature>
<dbReference type="AlphaFoldDB" id="A0A9K3DCS4"/>